<evidence type="ECO:0000256" key="4">
    <source>
        <dbReference type="ARBA" id="ARBA00023163"/>
    </source>
</evidence>
<dbReference type="InterPro" id="IPR051089">
    <property type="entry name" value="prtT"/>
</dbReference>
<comment type="subcellular location">
    <subcellularLocation>
        <location evidence="1">Nucleus</location>
    </subcellularLocation>
</comment>
<sequence>MLIFDSFMTKLNPYISQLDPYLHSLTYVRQKSSFLFSAVLTAATKSFEPTLYPTMLAHAEKLFMEAFRRGDKSAETVQAIMVLTYWKEPNDTRAWMSVGLAIRMSMDLGWHKLGTTPDASKAATDTQQREIRNAERTWLVLFVYDRSMSLQTGKPWMIERSPFIESVQSWWTHPQAIENDRLLCSFVTLRLLAAEVFDLLNPGSQYAAPRPLSMLQTRIERWQAKWLEVTDAVSCHSFLIRFYGAHQSLQLFSIPLQETLKKTTFDETCDLKPFWVSYQSAMTMLRLMPEYSSFLRLCQDSIHVMTAYSAVLLIKVRVPDEAFLGFEIMCQF</sequence>
<dbReference type="Pfam" id="PF04082">
    <property type="entry name" value="Fungal_trans"/>
    <property type="match status" value="1"/>
</dbReference>
<evidence type="ECO:0000256" key="5">
    <source>
        <dbReference type="ARBA" id="ARBA00023242"/>
    </source>
</evidence>
<evidence type="ECO:0000256" key="3">
    <source>
        <dbReference type="ARBA" id="ARBA00023125"/>
    </source>
</evidence>
<gene>
    <name evidence="7" type="ORF">POLS_LOCUS5549</name>
</gene>
<reference evidence="7" key="1">
    <citation type="submission" date="2021-07" db="EMBL/GenBank/DDBJ databases">
        <authorList>
            <person name="Branca A.L. A."/>
        </authorList>
    </citation>
    <scope>NUCLEOTIDE SEQUENCE</scope>
</reference>
<evidence type="ECO:0000256" key="2">
    <source>
        <dbReference type="ARBA" id="ARBA00023015"/>
    </source>
</evidence>
<evidence type="ECO:0000259" key="6">
    <source>
        <dbReference type="SMART" id="SM00906"/>
    </source>
</evidence>
<dbReference type="PANTHER" id="PTHR31845:SF17">
    <property type="entry name" value="ZN(II)2CYS6 TRANSCRIPTION FACTOR (EUROFUNG)"/>
    <property type="match status" value="1"/>
</dbReference>
<dbReference type="GO" id="GO:0008270">
    <property type="term" value="F:zinc ion binding"/>
    <property type="evidence" value="ECO:0007669"/>
    <property type="project" value="InterPro"/>
</dbReference>
<organism evidence="7 8">
    <name type="scientific">Penicillium olsonii</name>
    <dbReference type="NCBI Taxonomy" id="99116"/>
    <lineage>
        <taxon>Eukaryota</taxon>
        <taxon>Fungi</taxon>
        <taxon>Dikarya</taxon>
        <taxon>Ascomycota</taxon>
        <taxon>Pezizomycotina</taxon>
        <taxon>Eurotiomycetes</taxon>
        <taxon>Eurotiomycetidae</taxon>
        <taxon>Eurotiales</taxon>
        <taxon>Aspergillaceae</taxon>
        <taxon>Penicillium</taxon>
    </lineage>
</organism>
<evidence type="ECO:0000313" key="8">
    <source>
        <dbReference type="Proteomes" id="UP001153618"/>
    </source>
</evidence>
<feature type="domain" description="Xylanolytic transcriptional activator regulatory" evidence="6">
    <location>
        <begin position="94"/>
        <end position="168"/>
    </location>
</feature>
<protein>
    <recommendedName>
        <fullName evidence="6">Xylanolytic transcriptional activator regulatory domain-containing protein</fullName>
    </recommendedName>
</protein>
<dbReference type="PANTHER" id="PTHR31845">
    <property type="entry name" value="FINGER DOMAIN PROTEIN, PUTATIVE-RELATED"/>
    <property type="match status" value="1"/>
</dbReference>
<dbReference type="GO" id="GO:0000976">
    <property type="term" value="F:transcription cis-regulatory region binding"/>
    <property type="evidence" value="ECO:0007669"/>
    <property type="project" value="TreeGrafter"/>
</dbReference>
<dbReference type="GO" id="GO:0006351">
    <property type="term" value="P:DNA-templated transcription"/>
    <property type="evidence" value="ECO:0007669"/>
    <property type="project" value="InterPro"/>
</dbReference>
<dbReference type="Proteomes" id="UP001153618">
    <property type="component" value="Unassembled WGS sequence"/>
</dbReference>
<name>A0A9W4HRM3_PENOL</name>
<dbReference type="CDD" id="cd12148">
    <property type="entry name" value="fungal_TF_MHR"/>
    <property type="match status" value="1"/>
</dbReference>
<proteinExistence type="predicted"/>
<dbReference type="AlphaFoldDB" id="A0A9W4HRM3"/>
<evidence type="ECO:0000256" key="1">
    <source>
        <dbReference type="ARBA" id="ARBA00004123"/>
    </source>
</evidence>
<accession>A0A9W4HRM3</accession>
<dbReference type="OrthoDB" id="3163292at2759"/>
<keyword evidence="2" id="KW-0805">Transcription regulation</keyword>
<comment type="caution">
    <text evidence="7">The sequence shown here is derived from an EMBL/GenBank/DDBJ whole genome shotgun (WGS) entry which is preliminary data.</text>
</comment>
<keyword evidence="8" id="KW-1185">Reference proteome</keyword>
<keyword evidence="4" id="KW-0804">Transcription</keyword>
<evidence type="ECO:0000313" key="7">
    <source>
        <dbReference type="EMBL" id="CAG8132307.1"/>
    </source>
</evidence>
<dbReference type="GO" id="GO:0000981">
    <property type="term" value="F:DNA-binding transcription factor activity, RNA polymerase II-specific"/>
    <property type="evidence" value="ECO:0007669"/>
    <property type="project" value="TreeGrafter"/>
</dbReference>
<keyword evidence="5" id="KW-0539">Nucleus</keyword>
<dbReference type="InterPro" id="IPR007219">
    <property type="entry name" value="XnlR_reg_dom"/>
</dbReference>
<keyword evidence="3" id="KW-0238">DNA-binding</keyword>
<dbReference type="GO" id="GO:0005634">
    <property type="term" value="C:nucleus"/>
    <property type="evidence" value="ECO:0007669"/>
    <property type="project" value="UniProtKB-SubCell"/>
</dbReference>
<dbReference type="SMART" id="SM00906">
    <property type="entry name" value="Fungal_trans"/>
    <property type="match status" value="1"/>
</dbReference>
<dbReference type="EMBL" id="CAJVOS010000027">
    <property type="protein sequence ID" value="CAG8132307.1"/>
    <property type="molecule type" value="Genomic_DNA"/>
</dbReference>